<dbReference type="AlphaFoldDB" id="A0A1F4XQK5"/>
<keyword evidence="6 7" id="KW-0961">Cell wall biogenesis/degradation</keyword>
<dbReference type="Gene3D" id="3.30.160.60">
    <property type="entry name" value="Classic Zinc Finger"/>
    <property type="match status" value="1"/>
</dbReference>
<keyword evidence="3 7" id="KW-1133">Transmembrane helix</keyword>
<dbReference type="Gene3D" id="3.30.1490.480">
    <property type="entry name" value="Endolytic murein transglycosylase"/>
    <property type="match status" value="1"/>
</dbReference>
<name>A0A1F4XQK5_9BACT</name>
<comment type="similarity">
    <text evidence="7">Belongs to the transglycosylase MltG family.</text>
</comment>
<feature type="transmembrane region" description="Helical" evidence="7">
    <location>
        <begin position="12"/>
        <end position="37"/>
    </location>
</feature>
<feature type="site" description="Important for catalytic activity" evidence="7">
    <location>
        <position position="208"/>
    </location>
</feature>
<evidence type="ECO:0000256" key="6">
    <source>
        <dbReference type="ARBA" id="ARBA00023316"/>
    </source>
</evidence>
<evidence type="ECO:0000256" key="4">
    <source>
        <dbReference type="ARBA" id="ARBA00023136"/>
    </source>
</evidence>
<proteinExistence type="inferred from homology"/>
<keyword evidence="5 7" id="KW-0456">Lyase</keyword>
<comment type="function">
    <text evidence="7">Functions as a peptidoglycan terminase that cleaves nascent peptidoglycan strands endolytically to terminate their elongation.</text>
</comment>
<evidence type="ECO:0000256" key="7">
    <source>
        <dbReference type="HAMAP-Rule" id="MF_02065"/>
    </source>
</evidence>
<evidence type="ECO:0000313" key="9">
    <source>
        <dbReference type="Proteomes" id="UP000177564"/>
    </source>
</evidence>
<comment type="subcellular location">
    <subcellularLocation>
        <location evidence="7">Cell membrane</location>
        <topology evidence="7">Single-pass membrane protein</topology>
    </subcellularLocation>
</comment>
<dbReference type="GO" id="GO:0008932">
    <property type="term" value="F:lytic endotransglycosylase activity"/>
    <property type="evidence" value="ECO:0007669"/>
    <property type="project" value="UniProtKB-UniRule"/>
</dbReference>
<dbReference type="NCBIfam" id="TIGR00247">
    <property type="entry name" value="endolytic transglycosylase MltG"/>
    <property type="match status" value="1"/>
</dbReference>
<dbReference type="GO" id="GO:0009252">
    <property type="term" value="P:peptidoglycan biosynthetic process"/>
    <property type="evidence" value="ECO:0007669"/>
    <property type="project" value="UniProtKB-UniRule"/>
</dbReference>
<dbReference type="InterPro" id="IPR003770">
    <property type="entry name" value="MLTG-like"/>
</dbReference>
<dbReference type="EC" id="4.2.2.29" evidence="7"/>
<dbReference type="PANTHER" id="PTHR30518:SF2">
    <property type="entry name" value="ENDOLYTIC MUREIN TRANSGLYCOSYLASE"/>
    <property type="match status" value="1"/>
</dbReference>
<evidence type="ECO:0000256" key="1">
    <source>
        <dbReference type="ARBA" id="ARBA00022475"/>
    </source>
</evidence>
<keyword evidence="4 7" id="KW-0472">Membrane</keyword>
<dbReference type="HAMAP" id="MF_02065">
    <property type="entry name" value="MltG"/>
    <property type="match status" value="1"/>
</dbReference>
<protein>
    <recommendedName>
        <fullName evidence="7">Endolytic murein transglycosylase</fullName>
        <ecNumber evidence="7">4.2.2.29</ecNumber>
    </recommendedName>
    <alternativeName>
        <fullName evidence="7">Peptidoglycan lytic transglycosylase</fullName>
    </alternativeName>
    <alternativeName>
        <fullName evidence="7">Peptidoglycan polymerization terminase</fullName>
    </alternativeName>
</protein>
<dbReference type="GO" id="GO:0071555">
    <property type="term" value="P:cell wall organization"/>
    <property type="evidence" value="ECO:0007669"/>
    <property type="project" value="UniProtKB-KW"/>
</dbReference>
<dbReference type="GO" id="GO:0005886">
    <property type="term" value="C:plasma membrane"/>
    <property type="evidence" value="ECO:0007669"/>
    <property type="project" value="UniProtKB-SubCell"/>
</dbReference>
<reference evidence="8 9" key="1">
    <citation type="journal article" date="2016" name="Nat. Commun.">
        <title>Thousands of microbial genomes shed light on interconnected biogeochemical processes in an aquifer system.</title>
        <authorList>
            <person name="Anantharaman K."/>
            <person name="Brown C.T."/>
            <person name="Hug L.A."/>
            <person name="Sharon I."/>
            <person name="Castelle C.J."/>
            <person name="Probst A.J."/>
            <person name="Thomas B.C."/>
            <person name="Singh A."/>
            <person name="Wilkins M.J."/>
            <person name="Karaoz U."/>
            <person name="Brodie E.L."/>
            <person name="Williams K.H."/>
            <person name="Hubbard S.S."/>
            <person name="Banfield J.F."/>
        </authorList>
    </citation>
    <scope>NUCLEOTIDE SEQUENCE [LARGE SCALE GENOMIC DNA]</scope>
</reference>
<dbReference type="STRING" id="1797240.A3D68_01505"/>
<keyword evidence="1 7" id="KW-1003">Cell membrane</keyword>
<dbReference type="Proteomes" id="UP000177564">
    <property type="component" value="Unassembled WGS sequence"/>
</dbReference>
<dbReference type="PANTHER" id="PTHR30518">
    <property type="entry name" value="ENDOLYTIC MUREIN TRANSGLYCOSYLASE"/>
    <property type="match status" value="1"/>
</dbReference>
<keyword evidence="2 7" id="KW-0812">Transmembrane</keyword>
<dbReference type="EMBL" id="MEWU01000008">
    <property type="protein sequence ID" value="OGC83864.1"/>
    <property type="molecule type" value="Genomic_DNA"/>
</dbReference>
<organism evidence="8 9">
    <name type="scientific">Candidatus Adlerbacteria bacterium RIFCSPHIGHO2_02_FULL_52_17</name>
    <dbReference type="NCBI Taxonomy" id="1797240"/>
    <lineage>
        <taxon>Bacteria</taxon>
        <taxon>Candidatus Adleribacteriota</taxon>
    </lineage>
</organism>
<evidence type="ECO:0000256" key="2">
    <source>
        <dbReference type="ARBA" id="ARBA00022692"/>
    </source>
</evidence>
<comment type="catalytic activity">
    <reaction evidence="7">
        <text>a peptidoglycan chain = a peptidoglycan chain with N-acetyl-1,6-anhydromuramyl-[peptide] at the reducing end + a peptidoglycan chain with N-acetylglucosamine at the non-reducing end.</text>
        <dbReference type="EC" id="4.2.2.29"/>
    </reaction>
</comment>
<dbReference type="Pfam" id="PF02618">
    <property type="entry name" value="YceG"/>
    <property type="match status" value="1"/>
</dbReference>
<evidence type="ECO:0000256" key="3">
    <source>
        <dbReference type="ARBA" id="ARBA00022989"/>
    </source>
</evidence>
<evidence type="ECO:0000256" key="5">
    <source>
        <dbReference type="ARBA" id="ARBA00023239"/>
    </source>
</evidence>
<comment type="caution">
    <text evidence="8">The sequence shown here is derived from an EMBL/GenBank/DDBJ whole genome shotgun (WGS) entry which is preliminary data.</text>
</comment>
<accession>A0A1F4XQK5</accession>
<evidence type="ECO:0000313" key="8">
    <source>
        <dbReference type="EMBL" id="OGC83864.1"/>
    </source>
</evidence>
<sequence length="322" mass="35646">MWWHRDKPHRSILQKLVLGGFVLMALYAIFFAAPLSFPTQTLLRVEQGRGVGEVARDLKERNIIHSVLLFELTEKLFGGRVVAGEYAFERPESVVAVALRLARGDYQLEPVKTVIPEGASAREIASILSIQLVDFDVTAFYAEARQKEGRLFPDTYFFLPGSEPSLIVSALENNFNEHVRAVPVATAIAAYGRPLDEVLTMASILEKEAPNTDSRRIIAGILWKRIAIGMPLQVDAVFPYIFAGGPYNLGKGDLKVDSPYNTYTNKGLPPGPIGSPSIDAILAAVTPVETSYLYFLSDKKGDFHFASTFEQHVKNRQKYIGG</sequence>
<gene>
    <name evidence="7" type="primary">mltG</name>
    <name evidence="8" type="ORF">A3D68_01505</name>
</gene>